<dbReference type="Proteomes" id="UP000613177">
    <property type="component" value="Unassembled WGS sequence"/>
</dbReference>
<evidence type="ECO:0000313" key="3">
    <source>
        <dbReference type="EMBL" id="KAG2230320.1"/>
    </source>
</evidence>
<dbReference type="OrthoDB" id="426386at2759"/>
<dbReference type="GO" id="GO:0005739">
    <property type="term" value="C:mitochondrion"/>
    <property type="evidence" value="ECO:0007669"/>
    <property type="project" value="TreeGrafter"/>
</dbReference>
<protein>
    <recommendedName>
        <fullName evidence="2">DUF1279 domain-containing protein</fullName>
    </recommendedName>
</protein>
<dbReference type="Pfam" id="PF06916">
    <property type="entry name" value="FAM210A-B_dom"/>
    <property type="match status" value="1"/>
</dbReference>
<comment type="caution">
    <text evidence="3">The sequence shown here is derived from an EMBL/GenBank/DDBJ whole genome shotgun (WGS) entry which is preliminary data.</text>
</comment>
<dbReference type="InterPro" id="IPR045866">
    <property type="entry name" value="FAM210A/B-like"/>
</dbReference>
<reference evidence="3" key="1">
    <citation type="submission" date="2021-01" db="EMBL/GenBank/DDBJ databases">
        <title>Metabolic potential, ecology and presence of endohyphal bacteria is reflected in genomic diversity of Mucoromycotina.</title>
        <authorList>
            <person name="Muszewska A."/>
            <person name="Okrasinska A."/>
            <person name="Steczkiewicz K."/>
            <person name="Drgas O."/>
            <person name="Orlowska M."/>
            <person name="Perlinska-Lenart U."/>
            <person name="Aleksandrzak-Piekarczyk T."/>
            <person name="Szatraj K."/>
            <person name="Zielenkiewicz U."/>
            <person name="Pilsyk S."/>
            <person name="Malc E."/>
            <person name="Mieczkowski P."/>
            <person name="Kruszewska J.S."/>
            <person name="Biernat P."/>
            <person name="Pawlowska J."/>
        </authorList>
    </citation>
    <scope>NUCLEOTIDE SEQUENCE</scope>
    <source>
        <strain evidence="3">WA0000018081</strain>
    </source>
</reference>
<dbReference type="AlphaFoldDB" id="A0A8H7SIC9"/>
<evidence type="ECO:0000256" key="1">
    <source>
        <dbReference type="SAM" id="Phobius"/>
    </source>
</evidence>
<gene>
    <name evidence="3" type="ORF">INT48_002745</name>
</gene>
<dbReference type="PANTHER" id="PTHR21377">
    <property type="entry name" value="PROTEIN FAM210B, MITOCHONDRIAL"/>
    <property type="match status" value="1"/>
</dbReference>
<accession>A0A8H7SIC9</accession>
<dbReference type="PANTHER" id="PTHR21377:SF0">
    <property type="entry name" value="PROTEIN FAM210B, MITOCHONDRIAL"/>
    <property type="match status" value="1"/>
</dbReference>
<evidence type="ECO:0000313" key="4">
    <source>
        <dbReference type="Proteomes" id="UP000613177"/>
    </source>
</evidence>
<name>A0A8H7SIC9_9FUNG</name>
<feature type="transmembrane region" description="Helical" evidence="1">
    <location>
        <begin position="84"/>
        <end position="107"/>
    </location>
</feature>
<keyword evidence="4" id="KW-1185">Reference proteome</keyword>
<proteinExistence type="predicted"/>
<keyword evidence="1" id="KW-1133">Transmembrane helix</keyword>
<organism evidence="3 4">
    <name type="scientific">Thamnidium elegans</name>
    <dbReference type="NCBI Taxonomy" id="101142"/>
    <lineage>
        <taxon>Eukaryota</taxon>
        <taxon>Fungi</taxon>
        <taxon>Fungi incertae sedis</taxon>
        <taxon>Mucoromycota</taxon>
        <taxon>Mucoromycotina</taxon>
        <taxon>Mucoromycetes</taxon>
        <taxon>Mucorales</taxon>
        <taxon>Mucorineae</taxon>
        <taxon>Mucoraceae</taxon>
        <taxon>Thamnidium</taxon>
    </lineage>
</organism>
<feature type="domain" description="DUF1279" evidence="2">
    <location>
        <begin position="76"/>
        <end position="186"/>
    </location>
</feature>
<sequence>MSVRSASIVRNIMFGKGLVRPLRPMIRPTVRVNNVSLTSSLNLRFYTTSQEASKISSMASSPELLQAAKSQPKQSKLKELTKKYGVVGVLVYLGVGVVDLGVTFGIIQLAGLDKVKALEKGVLDVFYNTSEKFGITRKPASIENDTVLNDDEQDTPSFASVFILAYGIHKTLLLPVRLGVTAAITPAIVRKLHQMGWARYFPRLLGGSVVPKKP</sequence>
<keyword evidence="1" id="KW-0472">Membrane</keyword>
<dbReference type="InterPro" id="IPR009688">
    <property type="entry name" value="FAM210A/B-like_dom"/>
</dbReference>
<evidence type="ECO:0000259" key="2">
    <source>
        <dbReference type="Pfam" id="PF06916"/>
    </source>
</evidence>
<keyword evidence="1" id="KW-0812">Transmembrane</keyword>
<dbReference type="EMBL" id="JAEPRE010000209">
    <property type="protein sequence ID" value="KAG2230320.1"/>
    <property type="molecule type" value="Genomic_DNA"/>
</dbReference>